<keyword evidence="3" id="KW-0067">ATP-binding</keyword>
<name>A0A9D2D2K0_9FIRM</name>
<dbReference type="Gene3D" id="3.40.50.300">
    <property type="entry name" value="P-loop containing nucleotide triphosphate hydrolases"/>
    <property type="match status" value="1"/>
</dbReference>
<dbReference type="GO" id="GO:0003676">
    <property type="term" value="F:nucleic acid binding"/>
    <property type="evidence" value="ECO:0007669"/>
    <property type="project" value="InterPro"/>
</dbReference>
<gene>
    <name evidence="5" type="ORF">IAA08_05710</name>
</gene>
<dbReference type="Gene3D" id="3.90.320.10">
    <property type="match status" value="1"/>
</dbReference>
<accession>A0A9D2D2K0</accession>
<sequence length="275" mass="32184">MEEKGMEKQKQRVSVRNLVEFILRSGDIDNRRGKSAEREAMQEGSRIHRKIQRRMGSDYLAEVPLKYEIENPYYILSVEGRADGVFRKDQDTAIDEIKGVYRDLAQIEEPVPVHLAQAKCYGYLYAVSHDLSRIGVQMTYCNLDTEEIKRFFFMYEKEELQEWFEDLIRQYQKWADFRYEWNQIRTSSIKQLEFPFPYRDGQKQLVTDVYRTLLRKKILFLQAPTGSGKTLATVFPAVKAVGEGLGDKIFYLTAKTITRTVAKEAFGLLADHGYR</sequence>
<keyword evidence="5" id="KW-0347">Helicase</keyword>
<proteinExistence type="predicted"/>
<dbReference type="Proteomes" id="UP000824024">
    <property type="component" value="Unassembled WGS sequence"/>
</dbReference>
<dbReference type="InterPro" id="IPR014013">
    <property type="entry name" value="Helic_SF1/SF2_ATP-bd_DinG/Rad3"/>
</dbReference>
<keyword evidence="2" id="KW-0378">Hydrolase</keyword>
<dbReference type="Pfam" id="PF00270">
    <property type="entry name" value="DEAD"/>
    <property type="match status" value="1"/>
</dbReference>
<feature type="domain" description="Helicase ATP-binding" evidence="4">
    <location>
        <begin position="188"/>
        <end position="275"/>
    </location>
</feature>
<feature type="non-terminal residue" evidence="5">
    <location>
        <position position="275"/>
    </location>
</feature>
<evidence type="ECO:0000313" key="6">
    <source>
        <dbReference type="Proteomes" id="UP000824024"/>
    </source>
</evidence>
<dbReference type="InterPro" id="IPR011545">
    <property type="entry name" value="DEAD/DEAH_box_helicase_dom"/>
</dbReference>
<dbReference type="EMBL" id="DXCH01000161">
    <property type="protein sequence ID" value="HIZ07413.1"/>
    <property type="molecule type" value="Genomic_DNA"/>
</dbReference>
<dbReference type="SUPFAM" id="SSF52540">
    <property type="entry name" value="P-loop containing nucleoside triphosphate hydrolases"/>
    <property type="match status" value="1"/>
</dbReference>
<organism evidence="5 6">
    <name type="scientific">Candidatus Eubacterium avistercoris</name>
    <dbReference type="NCBI Taxonomy" id="2838567"/>
    <lineage>
        <taxon>Bacteria</taxon>
        <taxon>Bacillati</taxon>
        <taxon>Bacillota</taxon>
        <taxon>Clostridia</taxon>
        <taxon>Eubacteriales</taxon>
        <taxon>Eubacteriaceae</taxon>
        <taxon>Eubacterium</taxon>
    </lineage>
</organism>
<evidence type="ECO:0000256" key="2">
    <source>
        <dbReference type="ARBA" id="ARBA00022801"/>
    </source>
</evidence>
<evidence type="ECO:0000259" key="4">
    <source>
        <dbReference type="PROSITE" id="PS51193"/>
    </source>
</evidence>
<dbReference type="InterPro" id="IPR011604">
    <property type="entry name" value="PDDEXK-like_dom_sf"/>
</dbReference>
<reference evidence="5" key="1">
    <citation type="journal article" date="2021" name="PeerJ">
        <title>Extensive microbial diversity within the chicken gut microbiome revealed by metagenomics and culture.</title>
        <authorList>
            <person name="Gilroy R."/>
            <person name="Ravi A."/>
            <person name="Getino M."/>
            <person name="Pursley I."/>
            <person name="Horton D.L."/>
            <person name="Alikhan N.F."/>
            <person name="Baker D."/>
            <person name="Gharbi K."/>
            <person name="Hall N."/>
            <person name="Watson M."/>
            <person name="Adriaenssens E.M."/>
            <person name="Foster-Nyarko E."/>
            <person name="Jarju S."/>
            <person name="Secka A."/>
            <person name="Antonio M."/>
            <person name="Oren A."/>
            <person name="Chaudhuri R.R."/>
            <person name="La Ragione R."/>
            <person name="Hildebrand F."/>
            <person name="Pallen M.J."/>
        </authorList>
    </citation>
    <scope>NUCLEOTIDE SEQUENCE</scope>
    <source>
        <strain evidence="5">CHK192-9172</strain>
    </source>
</reference>
<protein>
    <submittedName>
        <fullName evidence="5">ATP-dependent DNA helicase</fullName>
    </submittedName>
</protein>
<evidence type="ECO:0000313" key="5">
    <source>
        <dbReference type="EMBL" id="HIZ07413.1"/>
    </source>
</evidence>
<comment type="caution">
    <text evidence="5">The sequence shown here is derived from an EMBL/GenBank/DDBJ whole genome shotgun (WGS) entry which is preliminary data.</text>
</comment>
<dbReference type="GO" id="GO:0016787">
    <property type="term" value="F:hydrolase activity"/>
    <property type="evidence" value="ECO:0007669"/>
    <property type="project" value="UniProtKB-KW"/>
</dbReference>
<dbReference type="InterPro" id="IPR027417">
    <property type="entry name" value="P-loop_NTPase"/>
</dbReference>
<dbReference type="PROSITE" id="PS51193">
    <property type="entry name" value="HELICASE_ATP_BIND_2"/>
    <property type="match status" value="1"/>
</dbReference>
<evidence type="ECO:0000256" key="1">
    <source>
        <dbReference type="ARBA" id="ARBA00022741"/>
    </source>
</evidence>
<keyword evidence="1" id="KW-0547">Nucleotide-binding</keyword>
<reference evidence="5" key="2">
    <citation type="submission" date="2021-04" db="EMBL/GenBank/DDBJ databases">
        <authorList>
            <person name="Gilroy R."/>
        </authorList>
    </citation>
    <scope>NUCLEOTIDE SEQUENCE</scope>
    <source>
        <strain evidence="5">CHK192-9172</strain>
    </source>
</reference>
<evidence type="ECO:0000256" key="3">
    <source>
        <dbReference type="ARBA" id="ARBA00022840"/>
    </source>
</evidence>
<dbReference type="GO" id="GO:0004386">
    <property type="term" value="F:helicase activity"/>
    <property type="evidence" value="ECO:0007669"/>
    <property type="project" value="UniProtKB-KW"/>
</dbReference>
<dbReference type="AlphaFoldDB" id="A0A9D2D2K0"/>
<dbReference type="GO" id="GO:0005524">
    <property type="term" value="F:ATP binding"/>
    <property type="evidence" value="ECO:0007669"/>
    <property type="project" value="UniProtKB-KW"/>
</dbReference>